<accession>Q2HRS5</accession>
<protein>
    <submittedName>
        <fullName evidence="1">Uncharacterized protein</fullName>
    </submittedName>
</protein>
<organism evidence="1">
    <name type="scientific">Medicago truncatula</name>
    <name type="common">Barrel medic</name>
    <name type="synonym">Medicago tribuloides</name>
    <dbReference type="NCBI Taxonomy" id="3880"/>
    <lineage>
        <taxon>Eukaryota</taxon>
        <taxon>Viridiplantae</taxon>
        <taxon>Streptophyta</taxon>
        <taxon>Embryophyta</taxon>
        <taxon>Tracheophyta</taxon>
        <taxon>Spermatophyta</taxon>
        <taxon>Magnoliopsida</taxon>
        <taxon>eudicotyledons</taxon>
        <taxon>Gunneridae</taxon>
        <taxon>Pentapetalae</taxon>
        <taxon>rosids</taxon>
        <taxon>fabids</taxon>
        <taxon>Fabales</taxon>
        <taxon>Fabaceae</taxon>
        <taxon>Papilionoideae</taxon>
        <taxon>50 kb inversion clade</taxon>
        <taxon>NPAAA clade</taxon>
        <taxon>Hologalegina</taxon>
        <taxon>IRL clade</taxon>
        <taxon>Trifolieae</taxon>
        <taxon>Medicago</taxon>
    </lineage>
</organism>
<dbReference type="AlphaFoldDB" id="Q2HRS5"/>
<reference evidence="1" key="2">
    <citation type="submission" date="2007-03" db="EMBL/GenBank/DDBJ databases">
        <authorList>
            <consortium name="The International Medicago Genome Annotation Group"/>
        </authorList>
    </citation>
    <scope>NUCLEOTIDE SEQUENCE</scope>
</reference>
<gene>
    <name evidence="1" type="ORF">MtrDRAFT_AC157894g20v2</name>
</gene>
<name>Q2HRS5_MEDTR</name>
<proteinExistence type="predicted"/>
<evidence type="ECO:0000313" key="1">
    <source>
        <dbReference type="EMBL" id="ABD33198.1"/>
    </source>
</evidence>
<reference evidence="1" key="1">
    <citation type="submission" date="2005-04" db="EMBL/GenBank/DDBJ databases">
        <authorList>
            <person name="Town C.D."/>
        </authorList>
    </citation>
    <scope>NUCLEOTIDE SEQUENCE</scope>
</reference>
<dbReference type="EMBL" id="AC157894">
    <property type="protein sequence ID" value="ABD33198.1"/>
    <property type="molecule type" value="Genomic_DNA"/>
</dbReference>
<sequence length="58" mass="7138">MKLEECRKWISDFWKREGLLLLLSQSMNLGCVFVVEKRRENIRESKEKDQENIRKIKR</sequence>